<dbReference type="RefSeq" id="WP_335422842.1">
    <property type="nucleotide sequence ID" value="NZ_JBALHR010000005.1"/>
</dbReference>
<evidence type="ECO:0000313" key="3">
    <source>
        <dbReference type="Proteomes" id="UP001431963"/>
    </source>
</evidence>
<organism evidence="2 3">
    <name type="scientific">Gemmobacter denitrificans</name>
    <dbReference type="NCBI Taxonomy" id="3123040"/>
    <lineage>
        <taxon>Bacteria</taxon>
        <taxon>Pseudomonadati</taxon>
        <taxon>Pseudomonadota</taxon>
        <taxon>Alphaproteobacteria</taxon>
        <taxon>Rhodobacterales</taxon>
        <taxon>Paracoccaceae</taxon>
        <taxon>Gemmobacter</taxon>
    </lineage>
</organism>
<comment type="caution">
    <text evidence="2">The sequence shown here is derived from an EMBL/GenBank/DDBJ whole genome shotgun (WGS) entry which is preliminary data.</text>
</comment>
<protein>
    <submittedName>
        <fullName evidence="2">YjbH domain-containing protein</fullName>
    </submittedName>
</protein>
<accession>A0ABU8BVF0</accession>
<evidence type="ECO:0000313" key="2">
    <source>
        <dbReference type="EMBL" id="MEH7828679.1"/>
    </source>
</evidence>
<keyword evidence="3" id="KW-1185">Reference proteome</keyword>
<dbReference type="Proteomes" id="UP001431963">
    <property type="component" value="Unassembled WGS sequence"/>
</dbReference>
<evidence type="ECO:0000256" key="1">
    <source>
        <dbReference type="SAM" id="MobiDB-lite"/>
    </source>
</evidence>
<feature type="compositionally biased region" description="Polar residues" evidence="1">
    <location>
        <begin position="280"/>
        <end position="296"/>
    </location>
</feature>
<dbReference type="EMBL" id="JBALHR010000005">
    <property type="protein sequence ID" value="MEH7828679.1"/>
    <property type="molecule type" value="Genomic_DNA"/>
</dbReference>
<gene>
    <name evidence="2" type="ORF">V6590_10995</name>
</gene>
<dbReference type="Pfam" id="PF06082">
    <property type="entry name" value="YjbH"/>
    <property type="match status" value="1"/>
</dbReference>
<feature type="region of interest" description="Disordered" evidence="1">
    <location>
        <begin position="280"/>
        <end position="301"/>
    </location>
</feature>
<reference evidence="2" key="1">
    <citation type="submission" date="2024-02" db="EMBL/GenBank/DDBJ databases">
        <title>Genome sequences of strain Gemmobacter sp. JM10B15.</title>
        <authorList>
            <person name="Zhang M."/>
        </authorList>
    </citation>
    <scope>NUCLEOTIDE SEQUENCE</scope>
    <source>
        <strain evidence="2">JM10B15</strain>
    </source>
</reference>
<sequence length="713" mass="78283">MLTTTALAMLLPASAHSEDRVPSLNFYGAPGLLDMPSGEAMPDGYLSTSSAHFGPISRTTLSFQITPRLSGSFRFLGIRDWNAQSACQPDCGNGTGVNQFPTYYDRSFDLRYKLLDEGRYVPDVTVGFQDFVGTGILSAEYIAATKHLTPDVKVTLGLGWGRLGSYGSIGSPLGERDPVDVGEGGKFNFGQWFRGPMAPFGGIEWQVNDKLSFKAEYSSDAYDIEAAERGTFDRRSPVSFGVEYRPNDWMRVGGYYAYGSEVGFAAHFLLDPDKRPIGSIQDSAPRTIQARPSRSSGPEAWSGEWAGAENVNTTLIGNLNRVLKDDGITVEALGHTAGTVQVRINNRRNDAEAQAIGRVARALANALPASVERFEIVPLVNGSPASKVTMLRTDLERLEHSPDAARAMQAATTITQPGPAMPGLSYEPELYPSFSWAVTPYQRLRLFDQREPLKGDLGLRVSLRYDIAPGWVLAGSATKKIVGNLDDPPPDVATGLQPVRSDIDLYDANGDPALESLYLAKYAYLGGDFHGRATLGYLERMYAGVSTEVLYLPQGRNWAIGAELNYVAQRDTDGKFGFSEYDYRVLTGHVSGYYKFADKYHAQIDVGRYLAGDIGATISLDREFANGWRVGAFATKTNVSEEDFGSGSFDKGIRLEIPFAWGLGRPTRKSAEAVIRPFGRDGGQRIEVEGRLYETLRDYRDSGINEQWGRFWK</sequence>
<dbReference type="InterPro" id="IPR010344">
    <property type="entry name" value="YbjH"/>
</dbReference>
<name>A0ABU8BVF0_9RHOB</name>
<proteinExistence type="predicted"/>